<dbReference type="SUPFAM" id="SSF46785">
    <property type="entry name" value="Winged helix' DNA-binding domain"/>
    <property type="match status" value="1"/>
</dbReference>
<dbReference type="Proteomes" id="UP000000684">
    <property type="component" value="Chromosome"/>
</dbReference>
<evidence type="ECO:0000259" key="5">
    <source>
        <dbReference type="PROSITE" id="PS50931"/>
    </source>
</evidence>
<accession>Q080G0</accession>
<organism evidence="6 7">
    <name type="scientific">Shewanella frigidimarina (strain NCIMB 400)</name>
    <dbReference type="NCBI Taxonomy" id="318167"/>
    <lineage>
        <taxon>Bacteria</taxon>
        <taxon>Pseudomonadati</taxon>
        <taxon>Pseudomonadota</taxon>
        <taxon>Gammaproteobacteria</taxon>
        <taxon>Alteromonadales</taxon>
        <taxon>Shewanellaceae</taxon>
        <taxon>Shewanella</taxon>
    </lineage>
</organism>
<dbReference type="InterPro" id="IPR036390">
    <property type="entry name" value="WH_DNA-bd_sf"/>
</dbReference>
<feature type="domain" description="HTH lysR-type" evidence="5">
    <location>
        <begin position="1"/>
        <end position="58"/>
    </location>
</feature>
<keyword evidence="4" id="KW-0804">Transcription</keyword>
<dbReference type="PRINTS" id="PR00039">
    <property type="entry name" value="HTHLYSR"/>
</dbReference>
<dbReference type="Pfam" id="PF03466">
    <property type="entry name" value="LysR_substrate"/>
    <property type="match status" value="1"/>
</dbReference>
<evidence type="ECO:0000313" key="6">
    <source>
        <dbReference type="EMBL" id="ABI72355.1"/>
    </source>
</evidence>
<gene>
    <name evidence="6" type="ordered locus">Sfri_2512</name>
</gene>
<dbReference type="InterPro" id="IPR000847">
    <property type="entry name" value="LysR_HTH_N"/>
</dbReference>
<evidence type="ECO:0000256" key="1">
    <source>
        <dbReference type="ARBA" id="ARBA00009437"/>
    </source>
</evidence>
<dbReference type="KEGG" id="sfr:Sfri_2512"/>
<name>Q080G0_SHEFN</name>
<dbReference type="FunFam" id="1.10.10.10:FF:000001">
    <property type="entry name" value="LysR family transcriptional regulator"/>
    <property type="match status" value="1"/>
</dbReference>
<dbReference type="InterPro" id="IPR036388">
    <property type="entry name" value="WH-like_DNA-bd_sf"/>
</dbReference>
<protein>
    <submittedName>
        <fullName evidence="6">Transcriptional regulator, LysR family</fullName>
    </submittedName>
</protein>
<dbReference type="STRING" id="318167.Sfri_2512"/>
<dbReference type="SUPFAM" id="SSF53850">
    <property type="entry name" value="Periplasmic binding protein-like II"/>
    <property type="match status" value="1"/>
</dbReference>
<dbReference type="eggNOG" id="COG0583">
    <property type="taxonomic scope" value="Bacteria"/>
</dbReference>
<dbReference type="PANTHER" id="PTHR30537">
    <property type="entry name" value="HTH-TYPE TRANSCRIPTIONAL REGULATOR"/>
    <property type="match status" value="1"/>
</dbReference>
<dbReference type="OrthoDB" id="9786526at2"/>
<comment type="similarity">
    <text evidence="1">Belongs to the LysR transcriptional regulatory family.</text>
</comment>
<dbReference type="PROSITE" id="PS50931">
    <property type="entry name" value="HTH_LYSR"/>
    <property type="match status" value="1"/>
</dbReference>
<dbReference type="InterPro" id="IPR058163">
    <property type="entry name" value="LysR-type_TF_proteobact-type"/>
</dbReference>
<sequence>MNTSDLHLFIRIVETGSITESAKQLSITPPAVSSALRRLEKQLDVQLFIRTTRQLRITPEGEQFLFHCREALESLAQGQIAAHQIQGKISGNLRLSISSDLGRNIVLPWMMELTKQHPTLSIDLNIGDSLSDFFLDNVDIALRYGKPEDSTMVSFLIATMDRITCASADYLSKWGEPLHPEELRTHNCLLHKKKGYLFNQWEYSNQSGNHKIKVDSNNISNDTDIVRRWAIFGQGIAYRAEIDVLADLRSGKLVQILSDYQSPPVELHLICPSRKQVTPAVLALRELLRGNCSKMLAAI</sequence>
<evidence type="ECO:0000256" key="3">
    <source>
        <dbReference type="ARBA" id="ARBA00023125"/>
    </source>
</evidence>
<keyword evidence="3" id="KW-0238">DNA-binding</keyword>
<dbReference type="AlphaFoldDB" id="Q080G0"/>
<dbReference type="FunFam" id="3.40.190.290:FF:000001">
    <property type="entry name" value="Transcriptional regulator, LysR family"/>
    <property type="match status" value="1"/>
</dbReference>
<proteinExistence type="inferred from homology"/>
<reference evidence="6 7" key="1">
    <citation type="submission" date="2006-08" db="EMBL/GenBank/DDBJ databases">
        <title>Complete sequence of Shewanella frigidimarina NCIMB 400.</title>
        <authorList>
            <consortium name="US DOE Joint Genome Institute"/>
            <person name="Copeland A."/>
            <person name="Lucas S."/>
            <person name="Lapidus A."/>
            <person name="Barry K."/>
            <person name="Detter J.C."/>
            <person name="Glavina del Rio T."/>
            <person name="Hammon N."/>
            <person name="Israni S."/>
            <person name="Dalin E."/>
            <person name="Tice H."/>
            <person name="Pitluck S."/>
            <person name="Fredrickson J.K."/>
            <person name="Kolker E."/>
            <person name="McCuel L.A."/>
            <person name="DiChristina T."/>
            <person name="Nealson K.H."/>
            <person name="Newman D."/>
            <person name="Tiedje J.M."/>
            <person name="Zhou J."/>
            <person name="Romine M.F."/>
            <person name="Culley D.E."/>
            <person name="Serres M."/>
            <person name="Chertkov O."/>
            <person name="Brettin T."/>
            <person name="Bruce D."/>
            <person name="Han C."/>
            <person name="Tapia R."/>
            <person name="Gilna P."/>
            <person name="Schmutz J."/>
            <person name="Larimer F."/>
            <person name="Land M."/>
            <person name="Hauser L."/>
            <person name="Kyrpides N."/>
            <person name="Mikhailova N."/>
            <person name="Richardson P."/>
        </authorList>
    </citation>
    <scope>NUCLEOTIDE SEQUENCE [LARGE SCALE GENOMIC DNA]</scope>
    <source>
        <strain evidence="6 7">NCIMB 400</strain>
    </source>
</reference>
<evidence type="ECO:0000256" key="4">
    <source>
        <dbReference type="ARBA" id="ARBA00023163"/>
    </source>
</evidence>
<keyword evidence="2" id="KW-0805">Transcription regulation</keyword>
<dbReference type="InterPro" id="IPR005119">
    <property type="entry name" value="LysR_subst-bd"/>
</dbReference>
<dbReference type="EMBL" id="CP000447">
    <property type="protein sequence ID" value="ABI72355.1"/>
    <property type="molecule type" value="Genomic_DNA"/>
</dbReference>
<dbReference type="CDD" id="cd08422">
    <property type="entry name" value="PBP2_CrgA_like"/>
    <property type="match status" value="1"/>
</dbReference>
<keyword evidence="7" id="KW-1185">Reference proteome</keyword>
<evidence type="ECO:0000256" key="2">
    <source>
        <dbReference type="ARBA" id="ARBA00023015"/>
    </source>
</evidence>
<dbReference type="GO" id="GO:0006351">
    <property type="term" value="P:DNA-templated transcription"/>
    <property type="evidence" value="ECO:0007669"/>
    <property type="project" value="TreeGrafter"/>
</dbReference>
<dbReference type="RefSeq" id="WP_011637964.1">
    <property type="nucleotide sequence ID" value="NC_008345.1"/>
</dbReference>
<dbReference type="GO" id="GO:0043565">
    <property type="term" value="F:sequence-specific DNA binding"/>
    <property type="evidence" value="ECO:0007669"/>
    <property type="project" value="TreeGrafter"/>
</dbReference>
<dbReference type="Gene3D" id="3.40.190.290">
    <property type="match status" value="1"/>
</dbReference>
<dbReference type="GeneID" id="41837876"/>
<dbReference type="HOGENOM" id="CLU_039613_16_4_6"/>
<dbReference type="GO" id="GO:0003700">
    <property type="term" value="F:DNA-binding transcription factor activity"/>
    <property type="evidence" value="ECO:0007669"/>
    <property type="project" value="InterPro"/>
</dbReference>
<dbReference type="Pfam" id="PF00126">
    <property type="entry name" value="HTH_1"/>
    <property type="match status" value="1"/>
</dbReference>
<dbReference type="Gene3D" id="1.10.10.10">
    <property type="entry name" value="Winged helix-like DNA-binding domain superfamily/Winged helix DNA-binding domain"/>
    <property type="match status" value="1"/>
</dbReference>
<evidence type="ECO:0000313" key="7">
    <source>
        <dbReference type="Proteomes" id="UP000000684"/>
    </source>
</evidence>
<dbReference type="PANTHER" id="PTHR30537:SF21">
    <property type="entry name" value="HTH-TYPE TRANSCRIPTIONAL REGULATOR SINR-RELATED"/>
    <property type="match status" value="1"/>
</dbReference>